<evidence type="ECO:0000259" key="5">
    <source>
        <dbReference type="Pfam" id="PF07992"/>
    </source>
</evidence>
<dbReference type="PRINTS" id="PR00368">
    <property type="entry name" value="FADPNR"/>
</dbReference>
<protein>
    <submittedName>
        <fullName evidence="7">Pyridine nucleotide-disulfide oxidoreductase</fullName>
    </submittedName>
</protein>
<dbReference type="EMBL" id="FWEV01000050">
    <property type="protein sequence ID" value="SLM28647.1"/>
    <property type="molecule type" value="Genomic_DNA"/>
</dbReference>
<dbReference type="RefSeq" id="WP_080805048.1">
    <property type="nucleotide sequence ID" value="NZ_LT828549.1"/>
</dbReference>
<organism evidence="7 8">
    <name type="scientific">Desulfamplus magnetovallimortis</name>
    <dbReference type="NCBI Taxonomy" id="1246637"/>
    <lineage>
        <taxon>Bacteria</taxon>
        <taxon>Pseudomonadati</taxon>
        <taxon>Thermodesulfobacteriota</taxon>
        <taxon>Desulfobacteria</taxon>
        <taxon>Desulfobacterales</taxon>
        <taxon>Desulfobacteraceae</taxon>
        <taxon>Desulfamplus</taxon>
    </lineage>
</organism>
<name>A0A1W1H840_9BACT</name>
<dbReference type="PANTHER" id="PTHR43429">
    <property type="entry name" value="PYRIDINE NUCLEOTIDE-DISULFIDE OXIDOREDUCTASE DOMAIN-CONTAINING"/>
    <property type="match status" value="1"/>
</dbReference>
<keyword evidence="8" id="KW-1185">Reference proteome</keyword>
<dbReference type="PANTHER" id="PTHR43429:SF3">
    <property type="entry name" value="NITRITE REDUCTASE [NAD(P)H]"/>
    <property type="match status" value="1"/>
</dbReference>
<feature type="domain" description="NADH-rubredoxin oxidoreductase C-terminal" evidence="6">
    <location>
        <begin position="373"/>
        <end position="438"/>
    </location>
</feature>
<accession>A0A1W1H840</accession>
<sequence>MKQYLIIGNGTAGTTASENIRKIDQNCKITLITSENFPIYSRIRLPEYLCGKVEKERLIIKSKEWHTRNNIELITDTTIKQIDFTNKKALASNGKFFNYDKVLISTGSTPFIPPVKGGETEGILTLRNIEDADKIVQICQEPLNIVVIGGGLLGIETASSLGLSGHKVTVVEFFERLLPRQLDKEGACRLQRLLEKNGLTFMLGEVTEEIKEKYPKNSKASENREYDHSAPPKLVKLKSGHILQADLVIFSSGVRADITLAKGPDTNKHDAKESEKNEYSTKKSDIDICSTKESEINGYNSKKSGDNQYAVKTDKGIVVNERMETSLPSVYAAGDVAEFMGVNFSIWPEATEQGRVAGINMAGGSAVYKNIPPSNVLKVAGISLASAGEIDVDGKMECNITSTDTVYKKIVKDHNGKIIGCIMVGDTTDFNKIVKTIKGESQ</sequence>
<dbReference type="OrthoDB" id="9768666at2"/>
<comment type="similarity">
    <text evidence="2">Belongs to the FAD-dependent oxidoreductase family.</text>
</comment>
<feature type="domain" description="FAD/NAD(P)-binding" evidence="5">
    <location>
        <begin position="303"/>
        <end position="354"/>
    </location>
</feature>
<dbReference type="Proteomes" id="UP000191931">
    <property type="component" value="Unassembled WGS sequence"/>
</dbReference>
<dbReference type="Pfam" id="PF07992">
    <property type="entry name" value="Pyr_redox_2"/>
    <property type="match status" value="2"/>
</dbReference>
<dbReference type="SUPFAM" id="SSF51905">
    <property type="entry name" value="FAD/NAD(P)-binding domain"/>
    <property type="match status" value="2"/>
</dbReference>
<evidence type="ECO:0000256" key="4">
    <source>
        <dbReference type="ARBA" id="ARBA00022827"/>
    </source>
</evidence>
<evidence type="ECO:0000313" key="7">
    <source>
        <dbReference type="EMBL" id="SLM28647.1"/>
    </source>
</evidence>
<dbReference type="AlphaFoldDB" id="A0A1W1H840"/>
<keyword evidence="4" id="KW-0274">FAD</keyword>
<evidence type="ECO:0000259" key="6">
    <source>
        <dbReference type="Pfam" id="PF18267"/>
    </source>
</evidence>
<dbReference type="InterPro" id="IPR036188">
    <property type="entry name" value="FAD/NAD-bd_sf"/>
</dbReference>
<keyword evidence="3" id="KW-0285">Flavoprotein</keyword>
<evidence type="ECO:0000256" key="1">
    <source>
        <dbReference type="ARBA" id="ARBA00001974"/>
    </source>
</evidence>
<dbReference type="GO" id="GO:0016491">
    <property type="term" value="F:oxidoreductase activity"/>
    <property type="evidence" value="ECO:0007669"/>
    <property type="project" value="InterPro"/>
</dbReference>
<evidence type="ECO:0000256" key="2">
    <source>
        <dbReference type="ARBA" id="ARBA00006442"/>
    </source>
</evidence>
<evidence type="ECO:0000256" key="3">
    <source>
        <dbReference type="ARBA" id="ARBA00022630"/>
    </source>
</evidence>
<dbReference type="InterPro" id="IPR041575">
    <property type="entry name" value="Rubredoxin_C"/>
</dbReference>
<feature type="domain" description="FAD/NAD(P)-binding" evidence="5">
    <location>
        <begin position="3"/>
        <end position="262"/>
    </location>
</feature>
<dbReference type="InterPro" id="IPR016156">
    <property type="entry name" value="FAD/NAD-linked_Rdtase_dimer_sf"/>
</dbReference>
<dbReference type="PRINTS" id="PR00411">
    <property type="entry name" value="PNDRDTASEI"/>
</dbReference>
<dbReference type="Pfam" id="PF18267">
    <property type="entry name" value="Rubredoxin_C"/>
    <property type="match status" value="1"/>
</dbReference>
<dbReference type="STRING" id="1246637.MTBBW1_1430019"/>
<dbReference type="Gene3D" id="3.30.390.30">
    <property type="match status" value="1"/>
</dbReference>
<gene>
    <name evidence="7" type="ORF">MTBBW1_1430019</name>
</gene>
<dbReference type="InterPro" id="IPR023753">
    <property type="entry name" value="FAD/NAD-binding_dom"/>
</dbReference>
<evidence type="ECO:0000313" key="8">
    <source>
        <dbReference type="Proteomes" id="UP000191931"/>
    </source>
</evidence>
<dbReference type="Gene3D" id="3.50.50.60">
    <property type="entry name" value="FAD/NAD(P)-binding domain"/>
    <property type="match status" value="3"/>
</dbReference>
<comment type="cofactor">
    <cofactor evidence="1">
        <name>FAD</name>
        <dbReference type="ChEBI" id="CHEBI:57692"/>
    </cofactor>
</comment>
<proteinExistence type="inferred from homology"/>
<dbReference type="InterPro" id="IPR050260">
    <property type="entry name" value="FAD-bd_OxRdtase"/>
</dbReference>
<reference evidence="7 8" key="1">
    <citation type="submission" date="2017-03" db="EMBL/GenBank/DDBJ databases">
        <authorList>
            <person name="Afonso C.L."/>
            <person name="Miller P.J."/>
            <person name="Scott M.A."/>
            <person name="Spackman E."/>
            <person name="Goraichik I."/>
            <person name="Dimitrov K.M."/>
            <person name="Suarez D.L."/>
            <person name="Swayne D.E."/>
        </authorList>
    </citation>
    <scope>NUCLEOTIDE SEQUENCE [LARGE SCALE GENOMIC DNA]</scope>
    <source>
        <strain evidence="7">PRJEB14757</strain>
    </source>
</reference>